<gene>
    <name evidence="2" type="ordered locus">FraEuI1c_1288</name>
</gene>
<feature type="transmembrane region" description="Helical" evidence="1">
    <location>
        <begin position="144"/>
        <end position="164"/>
    </location>
</feature>
<keyword evidence="1" id="KW-0812">Transmembrane</keyword>
<organism evidence="2 3">
    <name type="scientific">Pseudofrankia inefficax (strain DSM 45817 / CECT 9037 / DDB 130130 / EuI1c)</name>
    <name type="common">Frankia inefficax</name>
    <dbReference type="NCBI Taxonomy" id="298654"/>
    <lineage>
        <taxon>Bacteria</taxon>
        <taxon>Bacillati</taxon>
        <taxon>Actinomycetota</taxon>
        <taxon>Actinomycetes</taxon>
        <taxon>Frankiales</taxon>
        <taxon>Frankiaceae</taxon>
        <taxon>Pseudofrankia</taxon>
    </lineage>
</organism>
<dbReference type="RefSeq" id="WP_013422481.1">
    <property type="nucleotide sequence ID" value="NC_014666.1"/>
</dbReference>
<dbReference type="InParanoid" id="E3J3M3"/>
<name>E3J3M3_PSEI1</name>
<keyword evidence="3" id="KW-1185">Reference proteome</keyword>
<feature type="transmembrane region" description="Helical" evidence="1">
    <location>
        <begin position="103"/>
        <end position="124"/>
    </location>
</feature>
<dbReference type="Proteomes" id="UP000002484">
    <property type="component" value="Chromosome"/>
</dbReference>
<dbReference type="OrthoDB" id="3296962at2"/>
<dbReference type="AlphaFoldDB" id="E3J3M3"/>
<evidence type="ECO:0000313" key="3">
    <source>
        <dbReference type="Proteomes" id="UP000002484"/>
    </source>
</evidence>
<accession>E3J3M3</accession>
<keyword evidence="1" id="KW-0472">Membrane</keyword>
<dbReference type="HOGENOM" id="CLU_1459300_0_0_11"/>
<reference evidence="2 3" key="1">
    <citation type="submission" date="2010-10" db="EMBL/GenBank/DDBJ databases">
        <title>Complete sequence of Frankia sp. EuI1c.</title>
        <authorList>
            <consortium name="US DOE Joint Genome Institute"/>
            <person name="Lucas S."/>
            <person name="Copeland A."/>
            <person name="Lapidus A."/>
            <person name="Cheng J.-F."/>
            <person name="Bruce D."/>
            <person name="Goodwin L."/>
            <person name="Pitluck S."/>
            <person name="Chertkov O."/>
            <person name="Detter J.C."/>
            <person name="Han C."/>
            <person name="Tapia R."/>
            <person name="Land M."/>
            <person name="Hauser L."/>
            <person name="Jeffries C."/>
            <person name="Kyrpides N."/>
            <person name="Ivanova N."/>
            <person name="Mikhailova N."/>
            <person name="Beauchemin N."/>
            <person name="Sen A."/>
            <person name="Sur S.A."/>
            <person name="Gtari M."/>
            <person name="Wall L."/>
            <person name="Tisa L."/>
            <person name="Woyke T."/>
        </authorList>
    </citation>
    <scope>NUCLEOTIDE SEQUENCE [LARGE SCALE GENOMIC DNA]</scope>
    <source>
        <strain evidence="3">DSM 45817 / CECT 9037 / EuI1c</strain>
    </source>
</reference>
<dbReference type="EMBL" id="CP002299">
    <property type="protein sequence ID" value="ADP79360.1"/>
    <property type="molecule type" value="Genomic_DNA"/>
</dbReference>
<protein>
    <submittedName>
        <fullName evidence="2">Uncharacterized protein</fullName>
    </submittedName>
</protein>
<proteinExistence type="predicted"/>
<keyword evidence="1" id="KW-1133">Transmembrane helix</keyword>
<evidence type="ECO:0000256" key="1">
    <source>
        <dbReference type="SAM" id="Phobius"/>
    </source>
</evidence>
<evidence type="ECO:0000313" key="2">
    <source>
        <dbReference type="EMBL" id="ADP79360.1"/>
    </source>
</evidence>
<sequence>MQQWIINWSLSWRGERFVVDSPLNINDASRQLAAGLASRTAAAEYADAHGLSGAAIAGRLRDGELRLWVFAVGIGSFRPILRGDLWASAAGSRITCWIGWRPVTQAIMLAWLGIATTGFVLNVVRTVADLVTASGTAAVHPATTAAGCVGMALFVVAISLFGTWQGRPEADCLRDWVKDHLQVTP</sequence>
<dbReference type="KEGG" id="fri:FraEuI1c_1288"/>